<dbReference type="PANTHER" id="PTHR21568:SF0">
    <property type="entry name" value="TRNA PSEUDOURIDINE SYNTHASE PUS10"/>
    <property type="match status" value="1"/>
</dbReference>
<accession>A0A6F9DPF3</accession>
<dbReference type="FunFam" id="3.30.70.2510:FF:000001">
    <property type="entry name" value="tRNA pseudouridine synthase Pus10"/>
    <property type="match status" value="1"/>
</dbReference>
<dbReference type="GO" id="GO:0031119">
    <property type="term" value="P:tRNA pseudouridine synthesis"/>
    <property type="evidence" value="ECO:0007669"/>
    <property type="project" value="UniProtKB-ARBA"/>
</dbReference>
<evidence type="ECO:0000256" key="6">
    <source>
        <dbReference type="ARBA" id="ARBA00079393"/>
    </source>
</evidence>
<dbReference type="PANTHER" id="PTHR21568">
    <property type="entry name" value="TRNA PSEUDOURIDINE SYNTHASE PUS10"/>
    <property type="match status" value="1"/>
</dbReference>
<dbReference type="Gene3D" id="3.30.70.3190">
    <property type="match status" value="1"/>
</dbReference>
<dbReference type="EC" id="5.4.99.25" evidence="2"/>
<feature type="domain" description="Pus10 N-terminal eukaryotes" evidence="8">
    <location>
        <begin position="75"/>
        <end position="232"/>
    </location>
</feature>
<dbReference type="Pfam" id="PF21237">
    <property type="entry name" value="Pus10_N_euk"/>
    <property type="match status" value="1"/>
</dbReference>
<comment type="similarity">
    <text evidence="1">Belongs to the pseudouridine synthase Pus10 family.</text>
</comment>
<dbReference type="AlphaFoldDB" id="A0A6F9DPF3"/>
<reference evidence="10" key="1">
    <citation type="submission" date="2020-04" db="EMBL/GenBank/DDBJ databases">
        <authorList>
            <person name="Neveu A P."/>
        </authorList>
    </citation>
    <scope>NUCLEOTIDE SEQUENCE</scope>
    <source>
        <tissue evidence="10">Whole embryo</tissue>
    </source>
</reference>
<feature type="domain" description="Pus10-like C-terminal" evidence="9">
    <location>
        <begin position="253"/>
        <end position="488"/>
    </location>
</feature>
<evidence type="ECO:0000259" key="9">
    <source>
        <dbReference type="Pfam" id="PF21238"/>
    </source>
</evidence>
<protein>
    <recommendedName>
        <fullName evidence="2">tRNA pseudouridine(55) synthase</fullName>
        <ecNumber evidence="2">5.4.99.25</ecNumber>
    </recommendedName>
    <alternativeName>
        <fullName evidence="7">tRNA pseudouridine 55 synthase</fullName>
    </alternativeName>
    <alternativeName>
        <fullName evidence="5">tRNA pseudouridylate synthase</fullName>
    </alternativeName>
    <alternativeName>
        <fullName evidence="6">tRNA-uridine isomerase</fullName>
    </alternativeName>
</protein>
<keyword evidence="3" id="KW-0819">tRNA processing</keyword>
<name>A0A6F9DPF3_9ASCI</name>
<keyword evidence="4" id="KW-0413">Isomerase</keyword>
<evidence type="ECO:0000256" key="3">
    <source>
        <dbReference type="ARBA" id="ARBA00022694"/>
    </source>
</evidence>
<dbReference type="GO" id="GO:0003723">
    <property type="term" value="F:RNA binding"/>
    <property type="evidence" value="ECO:0007669"/>
    <property type="project" value="InterPro"/>
</dbReference>
<evidence type="ECO:0000256" key="1">
    <source>
        <dbReference type="ARBA" id="ARBA00009652"/>
    </source>
</evidence>
<dbReference type="FunFam" id="3.30.70.3190:FF:000001">
    <property type="entry name" value="tRNA pseudouridine synthase Pus10"/>
    <property type="match status" value="1"/>
</dbReference>
<evidence type="ECO:0000256" key="5">
    <source>
        <dbReference type="ARBA" id="ARBA00075270"/>
    </source>
</evidence>
<proteinExistence type="evidence at transcript level"/>
<evidence type="ECO:0000256" key="2">
    <source>
        <dbReference type="ARBA" id="ARBA00012787"/>
    </source>
</evidence>
<dbReference type="NCBIfam" id="TIGR01213">
    <property type="entry name" value="pseudo_Pus10arc"/>
    <property type="match status" value="1"/>
</dbReference>
<organism evidence="10">
    <name type="scientific">Phallusia mammillata</name>
    <dbReference type="NCBI Taxonomy" id="59560"/>
    <lineage>
        <taxon>Eukaryota</taxon>
        <taxon>Metazoa</taxon>
        <taxon>Chordata</taxon>
        <taxon>Tunicata</taxon>
        <taxon>Ascidiacea</taxon>
        <taxon>Phlebobranchia</taxon>
        <taxon>Ascidiidae</taxon>
        <taxon>Phallusia</taxon>
    </lineage>
</organism>
<dbReference type="InterPro" id="IPR048741">
    <property type="entry name" value="Pus10-like_C"/>
</dbReference>
<dbReference type="InterPro" id="IPR048742">
    <property type="entry name" value="Pus10_N_euk"/>
</dbReference>
<dbReference type="Pfam" id="PF21238">
    <property type="entry name" value="Pus10_C"/>
    <property type="match status" value="1"/>
</dbReference>
<sequence>MNNTDAVKRWEETSNKFCVRCVLRHLCFDWIWVLRNESEITEHLKETFPEFLQHAVAGADSIDNANHQLKRQGSCHCCLGILESNFLQPCLKHIVDALSKESYQFATYQPQYFLPVQLQVFGLYSMKYFEEKYSDVLKKHNPTDVKEVFKALMEPILIEGINQERDPNGVLEISLHLKHVSTETNFLTHVSSKCNEKKTFNRKRPKNDEPTFTLARIRSAMLNLNDSELEKLCSIDLEPSVVGNVQLFHTAVFVGGRYNKYSRELPQTPWLVEGERKLVSSVQEYISTPIQKAFGADSYNFSTSGREDVDVRMLGNGRPFLIELINARQSKMDATQLTEISHQINGQNNDVSVHSLKVVSKSDCKKLKEGEEEKTKSYSAVCCFIYPPSPDSISKLEDLSKITNLELKQKTPIRVLHRRPLATRSRYVHAIKAERNSNDSRVFKLLLSTQAGTYVKEFVHGDFGRTTPSLGDLLSAEVDIIDLDVESVNLQWPPT</sequence>
<dbReference type="GO" id="GO:0160148">
    <property type="term" value="F:tRNA pseudouridine(55) synthase activity"/>
    <property type="evidence" value="ECO:0007669"/>
    <property type="project" value="UniProtKB-EC"/>
</dbReference>
<gene>
    <name evidence="10" type="primary">Pus10</name>
</gene>
<evidence type="ECO:0000259" key="8">
    <source>
        <dbReference type="Pfam" id="PF21237"/>
    </source>
</evidence>
<evidence type="ECO:0000256" key="7">
    <source>
        <dbReference type="ARBA" id="ARBA00083669"/>
    </source>
</evidence>
<evidence type="ECO:0000256" key="4">
    <source>
        <dbReference type="ARBA" id="ARBA00023235"/>
    </source>
</evidence>
<dbReference type="InterPro" id="IPR039894">
    <property type="entry name" value="Pus10-like"/>
</dbReference>
<dbReference type="EMBL" id="LR789455">
    <property type="protein sequence ID" value="CAB3265317.1"/>
    <property type="molecule type" value="mRNA"/>
</dbReference>
<dbReference type="Gene3D" id="3.30.70.2510">
    <property type="match status" value="1"/>
</dbReference>
<dbReference type="SUPFAM" id="SSF55120">
    <property type="entry name" value="Pseudouridine synthase"/>
    <property type="match status" value="1"/>
</dbReference>
<evidence type="ECO:0000313" key="10">
    <source>
        <dbReference type="EMBL" id="CAB3265317.1"/>
    </source>
</evidence>
<dbReference type="InterPro" id="IPR020103">
    <property type="entry name" value="PsdUridine_synth_cat_dom_sf"/>
</dbReference>